<evidence type="ECO:0000256" key="2">
    <source>
        <dbReference type="SAM" id="SignalP"/>
    </source>
</evidence>
<gene>
    <name evidence="3" type="ORF">WA1_22270</name>
</gene>
<dbReference type="Proteomes" id="UP000076925">
    <property type="component" value="Unassembled WGS sequence"/>
</dbReference>
<evidence type="ECO:0000313" key="4">
    <source>
        <dbReference type="Proteomes" id="UP000076925"/>
    </source>
</evidence>
<protein>
    <submittedName>
        <fullName evidence="3">Uncharacterized protein</fullName>
    </submittedName>
</protein>
<sequence>MKKQVLSLFLTLPTVLLSTPGLADTTVTTPVKFENQKGVQSSTLESVSAPGLRVPGKVNTINTLGATFLGDDQNPGPNGVKPKPGKPPRPPRRDSDEFIQKPIGDAIRLQQGF</sequence>
<evidence type="ECO:0000313" key="3">
    <source>
        <dbReference type="EMBL" id="KYC41421.1"/>
    </source>
</evidence>
<dbReference type="RefSeq" id="WP_017744485.1">
    <property type="nucleotide sequence ID" value="NZ_KQ976354.1"/>
</dbReference>
<keyword evidence="2" id="KW-0732">Signal</keyword>
<feature type="chain" id="PRO_5007300608" evidence="2">
    <location>
        <begin position="24"/>
        <end position="113"/>
    </location>
</feature>
<name>A0A139X9Q6_9CYAN</name>
<reference evidence="3 4" key="1">
    <citation type="journal article" date="2013" name="Genome Biol. Evol.">
        <title>Genomes of Stigonematalean cyanobacteria (subsection V) and the evolution of oxygenic photosynthesis from prokaryotes to plastids.</title>
        <authorList>
            <person name="Dagan T."/>
            <person name="Roettger M."/>
            <person name="Stucken K."/>
            <person name="Landan G."/>
            <person name="Koch R."/>
            <person name="Major P."/>
            <person name="Gould S.B."/>
            <person name="Goremykin V.V."/>
            <person name="Rippka R."/>
            <person name="Tandeau de Marsac N."/>
            <person name="Gugger M."/>
            <person name="Lockhart P.J."/>
            <person name="Allen J.F."/>
            <person name="Brune I."/>
            <person name="Maus I."/>
            <person name="Puhler A."/>
            <person name="Martin W.F."/>
        </authorList>
    </citation>
    <scope>NUCLEOTIDE SEQUENCE [LARGE SCALE GENOMIC DNA]</scope>
    <source>
        <strain evidence="3 4">PCC 7110</strain>
    </source>
</reference>
<dbReference type="AlphaFoldDB" id="A0A139X9Q6"/>
<accession>A0A139X9Q6</accession>
<organism evidence="3 4">
    <name type="scientific">Scytonema hofmannii PCC 7110</name>
    <dbReference type="NCBI Taxonomy" id="128403"/>
    <lineage>
        <taxon>Bacteria</taxon>
        <taxon>Bacillati</taxon>
        <taxon>Cyanobacteriota</taxon>
        <taxon>Cyanophyceae</taxon>
        <taxon>Nostocales</taxon>
        <taxon>Scytonemataceae</taxon>
        <taxon>Scytonema</taxon>
    </lineage>
</organism>
<feature type="signal peptide" evidence="2">
    <location>
        <begin position="1"/>
        <end position="23"/>
    </location>
</feature>
<dbReference type="EMBL" id="ANNX02000021">
    <property type="protein sequence ID" value="KYC41421.1"/>
    <property type="molecule type" value="Genomic_DNA"/>
</dbReference>
<proteinExistence type="predicted"/>
<evidence type="ECO:0000256" key="1">
    <source>
        <dbReference type="SAM" id="MobiDB-lite"/>
    </source>
</evidence>
<comment type="caution">
    <text evidence="3">The sequence shown here is derived from an EMBL/GenBank/DDBJ whole genome shotgun (WGS) entry which is preliminary data.</text>
</comment>
<feature type="region of interest" description="Disordered" evidence="1">
    <location>
        <begin position="66"/>
        <end position="102"/>
    </location>
</feature>
<keyword evidence="4" id="KW-1185">Reference proteome</keyword>